<sequence length="122" mass="14180">MGRGSDDVVGNSPGVYRELAKGIESLLGWRKGVRRKKIETRRKITEFNHDGEKELQIRHGPRIKFKHWGKVWTMWWELIGSSLGLCQRHWKIARNMLGDRRKKTMRLAVGNARGCWIAGVRS</sequence>
<accession>A0A426XCL9</accession>
<organism evidence="1 2">
    <name type="scientific">Ensete ventricosum</name>
    <name type="common">Abyssinian banana</name>
    <name type="synonym">Musa ensete</name>
    <dbReference type="NCBI Taxonomy" id="4639"/>
    <lineage>
        <taxon>Eukaryota</taxon>
        <taxon>Viridiplantae</taxon>
        <taxon>Streptophyta</taxon>
        <taxon>Embryophyta</taxon>
        <taxon>Tracheophyta</taxon>
        <taxon>Spermatophyta</taxon>
        <taxon>Magnoliopsida</taxon>
        <taxon>Liliopsida</taxon>
        <taxon>Zingiberales</taxon>
        <taxon>Musaceae</taxon>
        <taxon>Ensete</taxon>
    </lineage>
</organism>
<evidence type="ECO:0000313" key="1">
    <source>
        <dbReference type="EMBL" id="RRT37215.1"/>
    </source>
</evidence>
<proteinExistence type="predicted"/>
<evidence type="ECO:0000313" key="2">
    <source>
        <dbReference type="Proteomes" id="UP000287651"/>
    </source>
</evidence>
<name>A0A426XCL9_ENSVE</name>
<protein>
    <submittedName>
        <fullName evidence="1">Uncharacterized protein</fullName>
    </submittedName>
</protein>
<reference evidence="1 2" key="1">
    <citation type="journal article" date="2014" name="Agronomy (Basel)">
        <title>A Draft Genome Sequence for Ensete ventricosum, the Drought-Tolerant Tree Against Hunger.</title>
        <authorList>
            <person name="Harrison J."/>
            <person name="Moore K.A."/>
            <person name="Paszkiewicz K."/>
            <person name="Jones T."/>
            <person name="Grant M."/>
            <person name="Ambacheew D."/>
            <person name="Muzemil S."/>
            <person name="Studholme D.J."/>
        </authorList>
    </citation>
    <scope>NUCLEOTIDE SEQUENCE [LARGE SCALE GENOMIC DNA]</scope>
</reference>
<comment type="caution">
    <text evidence="1">The sequence shown here is derived from an EMBL/GenBank/DDBJ whole genome shotgun (WGS) entry which is preliminary data.</text>
</comment>
<dbReference type="EMBL" id="AMZH03022546">
    <property type="protein sequence ID" value="RRT37215.1"/>
    <property type="molecule type" value="Genomic_DNA"/>
</dbReference>
<dbReference type="AlphaFoldDB" id="A0A426XCL9"/>
<dbReference type="Proteomes" id="UP000287651">
    <property type="component" value="Unassembled WGS sequence"/>
</dbReference>
<gene>
    <name evidence="1" type="ORF">B296_00024264</name>
</gene>